<proteinExistence type="predicted"/>
<evidence type="ECO:0000313" key="2">
    <source>
        <dbReference type="EMBL" id="AKA31335.1"/>
    </source>
</evidence>
<dbReference type="KEGG" id="abk:LX00_11500"/>
<evidence type="ECO:0000313" key="8">
    <source>
        <dbReference type="EMBL" id="MEC5497078.1"/>
    </source>
</evidence>
<reference evidence="8 28" key="16">
    <citation type="journal article" date="2023" name="Nat. Commun.">
        <title>Genomic dissection of endemic carbapenem resistance reveals metallo-beta-lactamase dissemination through clonal, plasmid and integron transfer.</title>
        <authorList>
            <person name="Macesic N."/>
            <person name="Hawkey J."/>
            <person name="Vezina B."/>
            <person name="Wisniewski J.A."/>
            <person name="Cottingham H."/>
            <person name="Blakeway L.V."/>
            <person name="Harshegyi T."/>
            <person name="Pragastis K."/>
            <person name="Badoordeen G.Z."/>
            <person name="Dennison A."/>
            <person name="Spelman D.W."/>
            <person name="Jenney A.W.J."/>
            <person name="Peleg A.Y."/>
        </authorList>
    </citation>
    <scope>NUCLEOTIDE SEQUENCE [LARGE SCALE GENOMIC DNA]</scope>
    <source>
        <strain evidence="8 28">CPO519</strain>
    </source>
</reference>
<evidence type="ECO:0000313" key="24">
    <source>
        <dbReference type="Proteomes" id="UP000252694"/>
    </source>
</evidence>
<reference evidence="17" key="3">
    <citation type="submission" date="2015-03" db="EMBL/GenBank/DDBJ databases">
        <authorList>
            <person name="Gallagher L.A."/>
            <person name="Hayden H.S."/>
            <person name="Weiss E.J."/>
            <person name="Hager K.R."/>
            <person name="Ramage E."/>
            <person name="Radey M.R."/>
            <person name="Bydalek R."/>
            <person name="Manoil C."/>
            <person name="Miller S.I."/>
            <person name="Brittnacher M.J."/>
        </authorList>
    </citation>
    <scope>NUCLEOTIDE SEQUENCE [LARGE SCALE GENOMIC DNA]</scope>
    <source>
        <strain evidence="17">AB5075-UW</strain>
    </source>
</reference>
<evidence type="ECO:0000313" key="16">
    <source>
        <dbReference type="EMBL" id="SST28324.1"/>
    </source>
</evidence>
<dbReference type="KEGG" id="abw:BL01_17305"/>
<evidence type="ECO:0000313" key="18">
    <source>
        <dbReference type="Proteomes" id="UP000051322"/>
    </source>
</evidence>
<accession>A0A059ZUC3</accession>
<dbReference type="RefSeq" id="WP_001228338.1">
    <property type="nucleotide sequence ID" value="NZ_AP022238.1"/>
</dbReference>
<evidence type="ECO:0000313" key="14">
    <source>
        <dbReference type="EMBL" id="PZM09019.1"/>
    </source>
</evidence>
<evidence type="ECO:0000313" key="21">
    <source>
        <dbReference type="Proteomes" id="UP000223291"/>
    </source>
</evidence>
<evidence type="ECO:0000313" key="13">
    <source>
        <dbReference type="EMBL" id="PRN35854.1"/>
    </source>
</evidence>
<dbReference type="EMBL" id="WPIP01000025">
    <property type="protein sequence ID" value="MVM90925.1"/>
    <property type="molecule type" value="Genomic_DNA"/>
</dbReference>
<evidence type="ECO:0000313" key="28">
    <source>
        <dbReference type="Proteomes" id="UP001174156"/>
    </source>
</evidence>
<reference evidence="11 20" key="8">
    <citation type="submission" date="2017-05" db="EMBL/GenBank/DDBJ databases">
        <authorList>
            <person name="Song R."/>
            <person name="Chenine A.L."/>
            <person name="Ruprecht R.M."/>
        </authorList>
    </citation>
    <scope>NUCLEOTIDE SEQUENCE [LARGE SCALE GENOMIC DNA]</scope>
    <source>
        <strain evidence="11 20">PR350</strain>
    </source>
</reference>
<dbReference type="Proteomes" id="UP000252694">
    <property type="component" value="Unassembled WGS sequence"/>
</dbReference>
<dbReference type="Proteomes" id="UP000032746">
    <property type="component" value="Chromosome"/>
</dbReference>
<dbReference type="OMA" id="IRITMIF"/>
<evidence type="ECO:0000313" key="11">
    <source>
        <dbReference type="EMBL" id="OTM78638.1"/>
    </source>
</evidence>
<evidence type="ECO:0000313" key="15">
    <source>
        <dbReference type="EMBL" id="RSR62846.1"/>
    </source>
</evidence>
<dbReference type="Proteomes" id="UP000051322">
    <property type="component" value="Unassembled WGS sequence"/>
</dbReference>
<dbReference type="Proteomes" id="UP000072389">
    <property type="component" value="Chromosome"/>
</dbReference>
<dbReference type="EMBL" id="CP018664">
    <property type="protein sequence ID" value="APP32772.1"/>
    <property type="molecule type" value="Genomic_DNA"/>
</dbReference>
<gene>
    <name evidence="2" type="ORF">ABUW_1597</name>
    <name evidence="4" type="ORF">APD06_00520</name>
    <name evidence="3" type="ORF">AUO97_18745</name>
    <name evidence="13" type="ORF">B9W25_06450</name>
    <name evidence="11" type="ORF">B9X95_20750</name>
    <name evidence="12" type="ORF">CPI82_06005</name>
    <name evidence="14" type="ORF">DOL94_18010</name>
    <name evidence="15" type="ORF">EA686_02755</name>
    <name evidence="9" type="ORF">F2P40_03140</name>
    <name evidence="7" type="ORF">FPK63_12590</name>
    <name evidence="6" type="ORF">FPK87_08600</name>
    <name evidence="10" type="ORF">GNY86_05280</name>
    <name evidence="8" type="ORF">P9867_011500</name>
    <name evidence="5" type="ORF">P9867_16385</name>
    <name evidence="16" type="ORF">SAMEA104305318_03086</name>
</gene>
<reference evidence="10 26" key="15">
    <citation type="submission" date="2019-11" db="EMBL/GenBank/DDBJ databases">
        <title>Multidrug-resistant Acinetobacter baumannii moving toward extensively drug-resistant over fifteen years in South of Brazil.</title>
        <authorList>
            <person name="Fedrigo N.H."/>
            <person name="Cerdeira L."/>
            <person name="Fuga B."/>
            <person name="Marini P.V.B."/>
            <person name="Shinohara D.R."/>
            <person name="Carrara-Marroni F.E."/>
            <person name="Lincopan N."/>
            <person name="Tognim M.C.B."/>
        </authorList>
    </citation>
    <scope>NUCLEOTIDE SEQUENCE [LARGE SCALE GENOMIC DNA]</scope>
    <source>
        <strain evidence="10 26">Ac576</strain>
    </source>
</reference>
<dbReference type="EMBL" id="NEPB01000009">
    <property type="protein sequence ID" value="PRN35854.1"/>
    <property type="molecule type" value="Genomic_DNA"/>
</dbReference>
<evidence type="ECO:0000313" key="20">
    <source>
        <dbReference type="Proteomes" id="UP000194699"/>
    </source>
</evidence>
<reference evidence="6" key="13">
    <citation type="submission" date="2019-07" db="EMBL/GenBank/DDBJ databases">
        <title>Biological characteristics of mucoid Acinetobacter baumannii from a general hospital in China.</title>
        <authorList>
            <person name="Hua X."/>
            <person name="Yu Y."/>
        </authorList>
    </citation>
    <scope>NUCLEOTIDE SEQUENCE [LARGE SCALE GENOMIC DNA]</scope>
    <source>
        <strain evidence="6">N41</strain>
        <strain evidence="7">N8</strain>
    </source>
</reference>
<dbReference type="Proteomes" id="UP000194699">
    <property type="component" value="Unassembled WGS sequence"/>
</dbReference>
<dbReference type="EMBL" id="NXDV01000003">
    <property type="protein sequence ID" value="PHQ03686.1"/>
    <property type="molecule type" value="Genomic_DNA"/>
</dbReference>
<dbReference type="EMBL" id="WIOC01000002">
    <property type="protein sequence ID" value="MQR48332.1"/>
    <property type="molecule type" value="Genomic_DNA"/>
</dbReference>
<dbReference type="PATRIC" id="fig|470.1288.peg.3322"/>
<dbReference type="EMBL" id="UFMQ01000018">
    <property type="protein sequence ID" value="SST28324.1"/>
    <property type="molecule type" value="Genomic_DNA"/>
</dbReference>
<dbReference type="PROSITE" id="PS51257">
    <property type="entry name" value="PROKAR_LIPOPROTEIN"/>
    <property type="match status" value="1"/>
</dbReference>
<reference evidence="12 21" key="9">
    <citation type="submission" date="2017-09" db="EMBL/GenBank/DDBJ databases">
        <title>Draft genome of Acinetobacter baumannii strain I43, a mercury resistant bacteria.</title>
        <authorList>
            <person name="Siqueira K.A."/>
            <person name="Mello I.S."/>
            <person name="Mendes T.A."/>
            <person name="Soares M.A."/>
        </authorList>
    </citation>
    <scope>NUCLEOTIDE SEQUENCE [LARGE SCALE GENOMIC DNA]</scope>
    <source>
        <strain evidence="12 21">I43</strain>
    </source>
</reference>
<evidence type="ECO:0000313" key="5">
    <source>
        <dbReference type="EMBL" id="MDK4883206.1"/>
    </source>
</evidence>
<evidence type="ECO:0000313" key="9">
    <source>
        <dbReference type="EMBL" id="MQR48332.1"/>
    </source>
</evidence>
<evidence type="ECO:0000313" key="27">
    <source>
        <dbReference type="Proteomes" id="UP000461234"/>
    </source>
</evidence>
<dbReference type="EMBL" id="CP008706">
    <property type="protein sequence ID" value="AKA31335.1"/>
    <property type="molecule type" value="Genomic_DNA"/>
</dbReference>
<evidence type="ECO:0000313" key="19">
    <source>
        <dbReference type="Proteomes" id="UP000072389"/>
    </source>
</evidence>
<reference evidence="4 18" key="4">
    <citation type="submission" date="2015-10" db="EMBL/GenBank/DDBJ databases">
        <title>The utility of whole genome sequencing in characterizing Acinetobacter epidemiology and analyzing hospital outbreaks.</title>
        <authorList>
            <person name="Ozer E.A."/>
            <person name="Fitzpatrick M.A."/>
            <person name="Hauser A.R."/>
        </authorList>
    </citation>
    <scope>NUCLEOTIDE SEQUENCE [LARGE SCALE GENOMIC DNA]</scope>
    <source>
        <strain evidence="4 18">ABBL059</strain>
    </source>
</reference>
<reference evidence="16 24" key="11">
    <citation type="submission" date="2018-07" db="EMBL/GenBank/DDBJ databases">
        <authorList>
            <consortium name="Pathogen Informatics"/>
        </authorList>
    </citation>
    <scope>NUCLEOTIDE SEQUENCE [LARGE SCALE GENOMIC DNA]</scope>
    <source>
        <strain evidence="16 24">4300STDY7045823</strain>
    </source>
</reference>
<reference evidence="2 17" key="2">
    <citation type="journal article" date="2015" name="J. Bacteriol.">
        <title>Resources for Genetic and Genomic Analysis of Emerging Pathogen Acinetobacter baumannii.</title>
        <authorList>
            <person name="Gallagher L.A."/>
            <person name="Ramage E."/>
            <person name="Weiss E.J."/>
            <person name="Radey M."/>
            <person name="Hayden H.S."/>
            <person name="Held K.G."/>
            <person name="Huse H.K."/>
            <person name="Zurawski D.V."/>
            <person name="Brittnacher M.J."/>
            <person name="Manoil C."/>
        </authorList>
    </citation>
    <scope>NUCLEOTIDE SEQUENCE [LARGE SCALE GENOMIC DNA]</scope>
    <source>
        <strain evidence="2 17">AB5075-UW</strain>
    </source>
</reference>
<evidence type="ECO:0000313" key="26">
    <source>
        <dbReference type="Proteomes" id="UP000439424"/>
    </source>
</evidence>
<reference evidence="3 19" key="1">
    <citation type="journal article" date="2014" name="Antimicrob. Agents Chemother.">
        <title>Triclosan can select for an AdeIJK-overexpressing mutant of Acinetobacter baumannii ATCC 17978 that displays reduced susceptibility to multiple antibiotics.</title>
        <authorList>
            <person name="Fernando D.M."/>
            <person name="Xu W."/>
            <person name="Loewen P.C."/>
            <person name="Zhanel G.G."/>
            <person name="Kumar A."/>
        </authorList>
    </citation>
    <scope>NUCLEOTIDE SEQUENCE [LARGE SCALE GENOMIC DNA]</scope>
    <source>
        <strain evidence="3 19">ATCC 17978</strain>
    </source>
</reference>
<dbReference type="EMBL" id="NGEL01000194">
    <property type="protein sequence ID" value="OTM78638.1"/>
    <property type="molecule type" value="Genomic_DNA"/>
</dbReference>
<dbReference type="EMBL" id="JARTMM010000079">
    <property type="protein sequence ID" value="MDK4883206.1"/>
    <property type="molecule type" value="Genomic_DNA"/>
</dbReference>
<reference evidence="15 25" key="12">
    <citation type="submission" date="2018-10" db="EMBL/GenBank/DDBJ databases">
        <title>GWAS and RNA-Seq identify cryptic mechanisms of antimicrobial resistance in Acinetobacter baumannii.</title>
        <authorList>
            <person name="Sahl J.W."/>
        </authorList>
    </citation>
    <scope>NUCLEOTIDE SEQUENCE [LARGE SCALE GENOMIC DNA]</scope>
    <source>
        <strain evidence="15 25">TG28175</strain>
    </source>
</reference>
<dbReference type="Proteomes" id="UP000439424">
    <property type="component" value="Unassembled WGS sequence"/>
</dbReference>
<reference evidence="3" key="5">
    <citation type="submission" date="2015-12" db="EMBL/GenBank/DDBJ databases">
        <authorList>
            <person name="Singh M.K."/>
            <person name="Fernando D.M."/>
            <person name="Kumar A."/>
        </authorList>
    </citation>
    <scope>NUCLEOTIDE SEQUENCE</scope>
    <source>
        <strain evidence="3">ATCC 17978</strain>
    </source>
</reference>
<feature type="signal peptide" evidence="1">
    <location>
        <begin position="1"/>
        <end position="21"/>
    </location>
</feature>
<dbReference type="Proteomes" id="UP001174156">
    <property type="component" value="Unassembled WGS sequence"/>
</dbReference>
<reference evidence="13 22" key="7">
    <citation type="submission" date="2017-04" db="EMBL/GenBank/DDBJ databases">
        <title>Comparison of Acinetobacter baumannii whole genome sequences from two major hospitals in Kuwait.</title>
        <authorList>
            <person name="Nasser K."/>
            <person name="Habibi N."/>
            <person name="Khan M.W."/>
            <person name="Purohit P."/>
            <person name="Al-Obaid I."/>
            <person name="Dhar R."/>
            <person name="Al-Fouzan W."/>
            <person name="Mustafa A.S."/>
        </authorList>
    </citation>
    <scope>NUCLEOTIDE SEQUENCE [LARGE SCALE GENOMIC DNA]</scope>
    <source>
        <strain evidence="13 22">KUFAR57</strain>
    </source>
</reference>
<evidence type="ECO:0000313" key="6">
    <source>
        <dbReference type="EMBL" id="MDR8260530.1"/>
    </source>
</evidence>
<name>A0A059ZUC3_ACIBA</name>
<evidence type="ECO:0000313" key="25">
    <source>
        <dbReference type="Proteomes" id="UP000280073"/>
    </source>
</evidence>
<dbReference type="Proteomes" id="UP000237823">
    <property type="component" value="Unassembled WGS sequence"/>
</dbReference>
<dbReference type="EMBL" id="VMBB01000010">
    <property type="protein sequence ID" value="MDR8260530.1"/>
    <property type="molecule type" value="Genomic_DNA"/>
</dbReference>
<evidence type="ECO:0000313" key="17">
    <source>
        <dbReference type="Proteomes" id="UP000032746"/>
    </source>
</evidence>
<dbReference type="Proteomes" id="UP000461234">
    <property type="component" value="Unassembled WGS sequence"/>
</dbReference>
<evidence type="ECO:0008006" key="29">
    <source>
        <dbReference type="Google" id="ProtNLM"/>
    </source>
</evidence>
<dbReference type="Proteomes" id="UP000248662">
    <property type="component" value="Unassembled WGS sequence"/>
</dbReference>
<protein>
    <recommendedName>
        <fullName evidence="29">Lipoprotein</fullName>
    </recommendedName>
</protein>
<evidence type="ECO:0000313" key="12">
    <source>
        <dbReference type="EMBL" id="PHQ03686.1"/>
    </source>
</evidence>
<dbReference type="eggNOG" id="COG2913">
    <property type="taxonomic scope" value="Bacteria"/>
</dbReference>
<dbReference type="KEGG" id="abau:IX87_06605"/>
<reference evidence="5" key="17">
    <citation type="submission" date="2023-01" db="EMBL/GenBank/DDBJ databases">
        <title>Genomic dissection of endemic carbapenem resistance: metallo-beta-lactamase gene dissemination through clonal, plasmid and integron transfer pathways.</title>
        <authorList>
            <person name="Macesic N."/>
        </authorList>
    </citation>
    <scope>NUCLEOTIDE SEQUENCE</scope>
    <source>
        <strain evidence="5">CPO519</strain>
    </source>
</reference>
<evidence type="ECO:0000313" key="23">
    <source>
        <dbReference type="Proteomes" id="UP000248662"/>
    </source>
</evidence>
<sequence>MRKLCIACLIGMAMLSMSGCAVFMAGNQPSKKNLNVLNPGSSRNYVIAEFGAPVLSEYRDGTRVEIYTFQQGYSKWVKVGRAFGHGVADVASIGLWEVFGTPAEAYFNGKETTYEVTYGEDDLVKSYKLIDFNQAFPKVKEQ</sequence>
<feature type="chain" id="PRO_5015026629" description="Lipoprotein" evidence="1">
    <location>
        <begin position="22"/>
        <end position="142"/>
    </location>
</feature>
<evidence type="ECO:0000256" key="1">
    <source>
        <dbReference type="SAM" id="SignalP"/>
    </source>
</evidence>
<dbReference type="EMBL" id="QKWF01000266">
    <property type="protein sequence ID" value="PZM09019.1"/>
    <property type="molecule type" value="Genomic_DNA"/>
</dbReference>
<dbReference type="Proteomes" id="UP000280073">
    <property type="component" value="Unassembled WGS sequence"/>
</dbReference>
<dbReference type="EMBL" id="VMAF01000016">
    <property type="protein sequence ID" value="MDR8431907.1"/>
    <property type="molecule type" value="Genomic_DNA"/>
</dbReference>
<dbReference type="EMBL" id="JARTMM020000001">
    <property type="protein sequence ID" value="MEC5497078.1"/>
    <property type="molecule type" value="Genomic_DNA"/>
</dbReference>
<evidence type="ECO:0000313" key="4">
    <source>
        <dbReference type="EMBL" id="KQD17610.1"/>
    </source>
</evidence>
<evidence type="ECO:0000313" key="3">
    <source>
        <dbReference type="EMBL" id="APP32772.1"/>
    </source>
</evidence>
<dbReference type="Proteomes" id="UP000223291">
    <property type="component" value="Unassembled WGS sequence"/>
</dbReference>
<evidence type="ECO:0000313" key="10">
    <source>
        <dbReference type="EMBL" id="MVM90925.1"/>
    </source>
</evidence>
<dbReference type="EMBL" id="LLFE01000077">
    <property type="protein sequence ID" value="KQD17610.1"/>
    <property type="molecule type" value="Genomic_DNA"/>
</dbReference>
<evidence type="ECO:0000313" key="7">
    <source>
        <dbReference type="EMBL" id="MDR8431907.1"/>
    </source>
</evidence>
<dbReference type="EMBL" id="RFDI01000084">
    <property type="protein sequence ID" value="RSR62846.1"/>
    <property type="molecule type" value="Genomic_DNA"/>
</dbReference>
<dbReference type="AlphaFoldDB" id="A0A059ZUC3"/>
<reference evidence="8" key="18">
    <citation type="submission" date="2024-01" db="EMBL/GenBank/DDBJ databases">
        <authorList>
            <person name="Macesic N."/>
        </authorList>
    </citation>
    <scope>NUCLEOTIDE SEQUENCE</scope>
    <source>
        <strain evidence="8">CPO519</strain>
    </source>
</reference>
<dbReference type="GeneID" id="92894367"/>
<organism evidence="10 26">
    <name type="scientific">Acinetobacter baumannii</name>
    <dbReference type="NCBI Taxonomy" id="470"/>
    <lineage>
        <taxon>Bacteria</taxon>
        <taxon>Pseudomonadati</taxon>
        <taxon>Pseudomonadota</taxon>
        <taxon>Gammaproteobacteria</taxon>
        <taxon>Moraxellales</taxon>
        <taxon>Moraxellaceae</taxon>
        <taxon>Acinetobacter</taxon>
        <taxon>Acinetobacter calcoaceticus/baumannii complex</taxon>
    </lineage>
</organism>
<keyword evidence="1" id="KW-0732">Signal</keyword>
<reference evidence="3" key="6">
    <citation type="submission" date="2016-12" db="EMBL/GenBank/DDBJ databases">
        <authorList>
            <person name="Singh M."/>
            <person name="Fernando D."/>
            <person name="Kumar A."/>
        </authorList>
    </citation>
    <scope>NUCLEOTIDE SEQUENCE</scope>
    <source>
        <strain evidence="3">ATCC 17978</strain>
    </source>
</reference>
<reference evidence="9 27" key="14">
    <citation type="submission" date="2019-10" db="EMBL/GenBank/DDBJ databases">
        <title>Genetic environment of the oxa23 gene and comparative analysis of carbapenem resistant Acinetobacter baumannii isolates belonging to global clone 1, lineage 2 recovered in a burns hospital outbreak in 2012-2013.</title>
        <authorList>
            <person name="Douraghi M."/>
            <person name="Aris P."/>
            <person name="Kenyon J."/>
            <person name="Hamidian M."/>
        </authorList>
    </citation>
    <scope>NUCLEOTIDE SEQUENCE [LARGE SCALE GENOMIC DNA]</scope>
    <source>
        <strain evidence="9 27">ABS103</strain>
    </source>
</reference>
<reference evidence="14 23" key="10">
    <citation type="submission" date="2018-06" db="EMBL/GenBank/DDBJ databases">
        <title>Carbapenemase-producing Acinetobacter spp. from environmental sources in an hospital from French Polynesia.</title>
        <authorList>
            <person name="Bonnin R.A."/>
            <person name="Levy M."/>
            <person name="Cuzon G."/>
            <person name="Dortet L."/>
            <person name="Naas T."/>
        </authorList>
    </citation>
    <scope>NUCLEOTIDE SEQUENCE [LARGE SCALE GENOMIC DNA]</scope>
    <source>
        <strain evidence="14 23">R10</strain>
    </source>
</reference>
<evidence type="ECO:0000313" key="22">
    <source>
        <dbReference type="Proteomes" id="UP000237823"/>
    </source>
</evidence>